<dbReference type="PANTHER" id="PTHR10996">
    <property type="entry name" value="2-HYDROXYACID DEHYDROGENASE-RELATED"/>
    <property type="match status" value="1"/>
</dbReference>
<dbReference type="SUPFAM" id="SSF52283">
    <property type="entry name" value="Formate/glycerate dehydrogenase catalytic domain-like"/>
    <property type="match status" value="1"/>
</dbReference>
<dbReference type="Gene3D" id="3.40.50.720">
    <property type="entry name" value="NAD(P)-binding Rossmann-like Domain"/>
    <property type="match status" value="2"/>
</dbReference>
<dbReference type="RefSeq" id="WP_068493778.1">
    <property type="nucleotide sequence ID" value="NZ_LWQT01000066.1"/>
</dbReference>
<evidence type="ECO:0000313" key="6">
    <source>
        <dbReference type="Proteomes" id="UP000078428"/>
    </source>
</evidence>
<gene>
    <name evidence="5" type="ORF">A6A04_04025</name>
</gene>
<name>A0A178MKN3_9PROT</name>
<dbReference type="InterPro" id="IPR050223">
    <property type="entry name" value="D-isomer_2-hydroxyacid_DH"/>
</dbReference>
<dbReference type="GO" id="GO:0005829">
    <property type="term" value="C:cytosol"/>
    <property type="evidence" value="ECO:0007669"/>
    <property type="project" value="TreeGrafter"/>
</dbReference>
<dbReference type="Pfam" id="PF00389">
    <property type="entry name" value="2-Hacid_dh"/>
    <property type="match status" value="1"/>
</dbReference>
<proteinExistence type="inferred from homology"/>
<dbReference type="PANTHER" id="PTHR10996:SF283">
    <property type="entry name" value="GLYOXYLATE_HYDROXYPYRUVATE REDUCTASE B"/>
    <property type="match status" value="1"/>
</dbReference>
<keyword evidence="6" id="KW-1185">Reference proteome</keyword>
<evidence type="ECO:0008006" key="7">
    <source>
        <dbReference type="Google" id="ProtNLM"/>
    </source>
</evidence>
<feature type="domain" description="D-isomer specific 2-hydroxyacid dehydrogenase NAD-binding" evidence="4">
    <location>
        <begin position="114"/>
        <end position="286"/>
    </location>
</feature>
<dbReference type="InterPro" id="IPR036291">
    <property type="entry name" value="NAD(P)-bd_dom_sf"/>
</dbReference>
<evidence type="ECO:0000259" key="3">
    <source>
        <dbReference type="Pfam" id="PF00389"/>
    </source>
</evidence>
<dbReference type="PROSITE" id="PS00671">
    <property type="entry name" value="D_2_HYDROXYACID_DH_3"/>
    <property type="match status" value="1"/>
</dbReference>
<dbReference type="Proteomes" id="UP000078428">
    <property type="component" value="Unassembled WGS sequence"/>
</dbReference>
<accession>A0A178MKN3</accession>
<comment type="caution">
    <text evidence="5">The sequence shown here is derived from an EMBL/GenBank/DDBJ whole genome shotgun (WGS) entry which is preliminary data.</text>
</comment>
<dbReference type="GO" id="GO:0030267">
    <property type="term" value="F:glyoxylate reductase (NADPH) activity"/>
    <property type="evidence" value="ECO:0007669"/>
    <property type="project" value="TreeGrafter"/>
</dbReference>
<dbReference type="AlphaFoldDB" id="A0A178MKN3"/>
<comment type="similarity">
    <text evidence="2">Belongs to the D-isomer specific 2-hydroxyacid dehydrogenase family.</text>
</comment>
<dbReference type="GO" id="GO:0016618">
    <property type="term" value="F:hydroxypyruvate reductase [NAD(P)H] activity"/>
    <property type="evidence" value="ECO:0007669"/>
    <property type="project" value="TreeGrafter"/>
</dbReference>
<dbReference type="SUPFAM" id="SSF51735">
    <property type="entry name" value="NAD(P)-binding Rossmann-fold domains"/>
    <property type="match status" value="1"/>
</dbReference>
<dbReference type="InterPro" id="IPR029753">
    <property type="entry name" value="D-isomer_DH_CS"/>
</dbReference>
<dbReference type="GO" id="GO:0051287">
    <property type="term" value="F:NAD binding"/>
    <property type="evidence" value="ECO:0007669"/>
    <property type="project" value="InterPro"/>
</dbReference>
<protein>
    <recommendedName>
        <fullName evidence="7">Dihydrofolate reductase</fullName>
    </recommendedName>
</protein>
<dbReference type="InterPro" id="IPR006140">
    <property type="entry name" value="D-isomer_DH_NAD-bd"/>
</dbReference>
<dbReference type="InterPro" id="IPR006139">
    <property type="entry name" value="D-isomer_2_OHA_DH_cat_dom"/>
</dbReference>
<evidence type="ECO:0000313" key="5">
    <source>
        <dbReference type="EMBL" id="OAN49291.1"/>
    </source>
</evidence>
<evidence type="ECO:0000259" key="4">
    <source>
        <dbReference type="Pfam" id="PF02826"/>
    </source>
</evidence>
<dbReference type="Pfam" id="PF02826">
    <property type="entry name" value="2-Hacid_dh_C"/>
    <property type="match status" value="1"/>
</dbReference>
<evidence type="ECO:0000256" key="1">
    <source>
        <dbReference type="ARBA" id="ARBA00023002"/>
    </source>
</evidence>
<keyword evidence="1 2" id="KW-0560">Oxidoreductase</keyword>
<sequence length="311" mass="33939">MTWNVLISAPYMIPVIDRFRPWFAEHDIEITVADVQERLEESDLLPIIAKYHGIVCGDDRITKAVIDTATNLKVISKWGTGIDSIDSAYAASKGIPTGRTLDAFTQPVADTALGYILCFARNLPWMDKMMKAGVWDKIPGRALNESTIGVVGVGCMGSAVLRRAKPFGARLLGNDIREIDPAFVAEMGVEMMDLDSLLEQSDFVSVCCDLNPTSYLLFNDARFARMKAGSVLVNTARGPVVEEAALVRALQSGRIAGCALDVFEHEPLPKTSALLGMDNVLLAPHNSNSSPKAWERIHHSTLKNLLDGLRG</sequence>
<evidence type="ECO:0000256" key="2">
    <source>
        <dbReference type="RuleBase" id="RU003719"/>
    </source>
</evidence>
<reference evidence="5 6" key="1">
    <citation type="submission" date="2016-04" db="EMBL/GenBank/DDBJ databases">
        <title>Draft genome sequence of freshwater magnetotactic bacteria Magnetospirillum marisnigri SP-1 and Magnetospirillum moscoviense BB-1.</title>
        <authorList>
            <person name="Koziaeva V."/>
            <person name="Dziuba M.V."/>
            <person name="Ivanov T.M."/>
            <person name="Kuznetsov B."/>
            <person name="Grouzdev D.S."/>
        </authorList>
    </citation>
    <scope>NUCLEOTIDE SEQUENCE [LARGE SCALE GENOMIC DNA]</scope>
    <source>
        <strain evidence="5 6">SP-1</strain>
    </source>
</reference>
<dbReference type="STRING" id="1285242.A6A04_04025"/>
<dbReference type="EMBL" id="LWQT01000066">
    <property type="protein sequence ID" value="OAN49291.1"/>
    <property type="molecule type" value="Genomic_DNA"/>
</dbReference>
<dbReference type="OrthoDB" id="9793626at2"/>
<feature type="domain" description="D-isomer specific 2-hydroxyacid dehydrogenase catalytic" evidence="3">
    <location>
        <begin position="21"/>
        <end position="311"/>
    </location>
</feature>
<organism evidence="5 6">
    <name type="scientific">Paramagnetospirillum marisnigri</name>
    <dbReference type="NCBI Taxonomy" id="1285242"/>
    <lineage>
        <taxon>Bacteria</taxon>
        <taxon>Pseudomonadati</taxon>
        <taxon>Pseudomonadota</taxon>
        <taxon>Alphaproteobacteria</taxon>
        <taxon>Rhodospirillales</taxon>
        <taxon>Magnetospirillaceae</taxon>
        <taxon>Paramagnetospirillum</taxon>
    </lineage>
</organism>